<evidence type="ECO:0000256" key="7">
    <source>
        <dbReference type="ARBA" id="ARBA00022692"/>
    </source>
</evidence>
<keyword evidence="15 16" id="KW-0961">Cell wall biogenesis/degradation</keyword>
<dbReference type="Gene3D" id="3.30.450.330">
    <property type="match status" value="1"/>
</dbReference>
<dbReference type="SUPFAM" id="SSF56519">
    <property type="entry name" value="Penicillin binding protein dimerisation domain"/>
    <property type="match status" value="1"/>
</dbReference>
<comment type="pathway">
    <text evidence="16">Cell wall biogenesis; peptidoglycan biosynthesis.</text>
</comment>
<keyword evidence="9 16" id="KW-0133">Cell shape</keyword>
<keyword evidence="12 16" id="KW-0472">Membrane</keyword>
<evidence type="ECO:0000256" key="1">
    <source>
        <dbReference type="ARBA" id="ARBA00004370"/>
    </source>
</evidence>
<dbReference type="Proteomes" id="UP001371218">
    <property type="component" value="Unassembled WGS sequence"/>
</dbReference>
<comment type="catalytic activity">
    <reaction evidence="16">
        <text>Preferential cleavage: (Ac)2-L-Lys-D-Ala-|-D-Ala. Also transpeptidation of peptidyl-alanyl moieties that are N-acyl substituents of D-alanine.</text>
        <dbReference type="EC" id="3.4.16.4"/>
    </reaction>
</comment>
<sequence>MRTVQRQGSTSAHSVRGVNYSTSPLLASKTPPWRSRFLVMMVGLGFLALSGRALYVQVLESDFFQKKGEERYASTVQLPASRGRILDRHGQILAISVNAPTISVNPQQFKANDEQKRALVSLLRMPVKEFDAKLADGGAYLVLKRQIDDGVAQQIKALKIKGLTIEPGYIRRYPENEAAAHVVGFTDIEDKGQEGIELAFQRQLQGHGGSRGVVKDRLGRIVEELGEPVDPRDGRDVQLTIDSQVQALAYQRIRDAVQEHRAKAGSVVVLDAQSGEILALANYPSYLPSERRNLTGAQLRNRAVTDVFEPGSTVKPFVVSMALEKGFVKPETVLDTHPFKVGPLLVNDGSHAHDALTVAQVIQKSSNVGTVKMSQRLDNKEMGEMFAALGFGTKPQIGFPGAATGKLRPWKTWKPVEKATMSYGYGLSASLLQIARAYTALARDGELAPLSLIKGEEALPAVRIFEPETARTMRQLLRGTVSKEGTAPLAQPVGYSAGGKTGTAEKQEGRGYNSDKHRAWFSGISPIDNPRVVVAVMIDEPSGVYFGGLVAAPVFKVVVEQALRTLSVPPDLEVKAPTLTAQAGKPGRPDKGKPLAVARADDAGQPTH</sequence>
<evidence type="ECO:0000256" key="13">
    <source>
        <dbReference type="ARBA" id="ARBA00023210"/>
    </source>
</evidence>
<comment type="similarity">
    <text evidence="16">Belongs to the transpeptidase family. FtsI subfamily.</text>
</comment>
<evidence type="ECO:0000256" key="2">
    <source>
        <dbReference type="ARBA" id="ARBA00022475"/>
    </source>
</evidence>
<dbReference type="EMBL" id="JBBUTG010000002">
    <property type="protein sequence ID" value="MEK8030064.1"/>
    <property type="molecule type" value="Genomic_DNA"/>
</dbReference>
<feature type="domain" description="Penicillin-binding protein dimerisation" evidence="19">
    <location>
        <begin position="78"/>
        <end position="225"/>
    </location>
</feature>
<dbReference type="EC" id="3.4.16.4" evidence="16"/>
<evidence type="ECO:0000313" key="20">
    <source>
        <dbReference type="EMBL" id="MEK8030064.1"/>
    </source>
</evidence>
<proteinExistence type="inferred from homology"/>
<keyword evidence="8 16" id="KW-0378">Hydrolase</keyword>
<evidence type="ECO:0000256" key="16">
    <source>
        <dbReference type="HAMAP-Rule" id="MF_02080"/>
    </source>
</evidence>
<keyword evidence="2 16" id="KW-1003">Cell membrane</keyword>
<feature type="domain" description="Penicillin-binding protein transpeptidase" evidence="18">
    <location>
        <begin position="265"/>
        <end position="558"/>
    </location>
</feature>
<dbReference type="InterPro" id="IPR012338">
    <property type="entry name" value="Beta-lactam/transpept-like"/>
</dbReference>
<evidence type="ECO:0000256" key="10">
    <source>
        <dbReference type="ARBA" id="ARBA00022984"/>
    </source>
</evidence>
<reference evidence="20 21" key="1">
    <citation type="submission" date="2024-04" db="EMBL/GenBank/DDBJ databases">
        <title>Novel species of the genus Ideonella isolated from streams.</title>
        <authorList>
            <person name="Lu H."/>
        </authorList>
    </citation>
    <scope>NUCLEOTIDE SEQUENCE [LARGE SCALE GENOMIC DNA]</scope>
    <source>
        <strain evidence="20 21">DXS29W</strain>
    </source>
</reference>
<gene>
    <name evidence="16" type="primary">ftsI</name>
    <name evidence="20" type="ORF">AACH06_04450</name>
</gene>
<evidence type="ECO:0000259" key="18">
    <source>
        <dbReference type="Pfam" id="PF00905"/>
    </source>
</evidence>
<evidence type="ECO:0000256" key="3">
    <source>
        <dbReference type="ARBA" id="ARBA00022519"/>
    </source>
</evidence>
<accession>A0ABU9BJX7</accession>
<comment type="function">
    <text evidence="16">Catalyzes cross-linking of the peptidoglycan cell wall at the division septum.</text>
</comment>
<keyword evidence="3 16" id="KW-0997">Cell inner membrane</keyword>
<comment type="subcellular location">
    <subcellularLocation>
        <location evidence="16">Cell inner membrane</location>
        <topology evidence="16">Single-pass membrane protein</topology>
    </subcellularLocation>
    <subcellularLocation>
        <location evidence="1">Membrane</location>
    </subcellularLocation>
</comment>
<evidence type="ECO:0000313" key="21">
    <source>
        <dbReference type="Proteomes" id="UP001371218"/>
    </source>
</evidence>
<dbReference type="InterPro" id="IPR050515">
    <property type="entry name" value="Beta-lactam/transpept"/>
</dbReference>
<dbReference type="Gene3D" id="3.40.710.10">
    <property type="entry name" value="DD-peptidase/beta-lactamase superfamily"/>
    <property type="match status" value="1"/>
</dbReference>
<evidence type="ECO:0000259" key="19">
    <source>
        <dbReference type="Pfam" id="PF03717"/>
    </source>
</evidence>
<keyword evidence="5 16" id="KW-0121">Carboxypeptidase</keyword>
<name>A0ABU9BJX7_9BURK</name>
<organism evidence="20 21">
    <name type="scientific">Ideonella lacteola</name>
    <dbReference type="NCBI Taxonomy" id="2984193"/>
    <lineage>
        <taxon>Bacteria</taxon>
        <taxon>Pseudomonadati</taxon>
        <taxon>Pseudomonadota</taxon>
        <taxon>Betaproteobacteria</taxon>
        <taxon>Burkholderiales</taxon>
        <taxon>Sphaerotilaceae</taxon>
        <taxon>Ideonella</taxon>
    </lineage>
</organism>
<feature type="compositionally biased region" description="Basic and acidic residues" evidence="17">
    <location>
        <begin position="503"/>
        <end position="513"/>
    </location>
</feature>
<keyword evidence="13 16" id="KW-0717">Septation</keyword>
<dbReference type="Pfam" id="PF00905">
    <property type="entry name" value="Transpeptidase"/>
    <property type="match status" value="1"/>
</dbReference>
<evidence type="ECO:0000256" key="6">
    <source>
        <dbReference type="ARBA" id="ARBA00022670"/>
    </source>
</evidence>
<keyword evidence="11 16" id="KW-1133">Transmembrane helix</keyword>
<evidence type="ECO:0000256" key="12">
    <source>
        <dbReference type="ARBA" id="ARBA00023136"/>
    </source>
</evidence>
<dbReference type="InterPro" id="IPR001460">
    <property type="entry name" value="PCN-bd_Tpept"/>
</dbReference>
<evidence type="ECO:0000256" key="14">
    <source>
        <dbReference type="ARBA" id="ARBA00023306"/>
    </source>
</evidence>
<evidence type="ECO:0000256" key="4">
    <source>
        <dbReference type="ARBA" id="ARBA00022618"/>
    </source>
</evidence>
<keyword evidence="21" id="KW-1185">Reference proteome</keyword>
<evidence type="ECO:0000256" key="17">
    <source>
        <dbReference type="SAM" id="MobiDB-lite"/>
    </source>
</evidence>
<evidence type="ECO:0000256" key="9">
    <source>
        <dbReference type="ARBA" id="ARBA00022960"/>
    </source>
</evidence>
<keyword evidence="7 16" id="KW-0812">Transmembrane</keyword>
<feature type="transmembrane region" description="Helical" evidence="16">
    <location>
        <begin position="37"/>
        <end position="55"/>
    </location>
</feature>
<feature type="region of interest" description="Disordered" evidence="17">
    <location>
        <begin position="488"/>
        <end position="513"/>
    </location>
</feature>
<dbReference type="HAMAP" id="MF_02080">
    <property type="entry name" value="FtsI_transpept"/>
    <property type="match status" value="1"/>
</dbReference>
<dbReference type="Pfam" id="PF03717">
    <property type="entry name" value="PBP_dimer"/>
    <property type="match status" value="1"/>
</dbReference>
<dbReference type="InterPro" id="IPR036138">
    <property type="entry name" value="PBP_dimer_sf"/>
</dbReference>
<evidence type="ECO:0000256" key="5">
    <source>
        <dbReference type="ARBA" id="ARBA00022645"/>
    </source>
</evidence>
<dbReference type="InterPro" id="IPR037532">
    <property type="entry name" value="FtsI_transpept"/>
</dbReference>
<protein>
    <recommendedName>
        <fullName evidence="16">Peptidoglycan D,D-transpeptidase FtsI</fullName>
        <ecNumber evidence="16">3.4.16.4</ecNumber>
    </recommendedName>
    <alternativeName>
        <fullName evidence="16">Penicillin-binding protein 3</fullName>
        <shortName evidence="16">PBP-3</shortName>
    </alternativeName>
</protein>
<dbReference type="SUPFAM" id="SSF56601">
    <property type="entry name" value="beta-lactamase/transpeptidase-like"/>
    <property type="match status" value="1"/>
</dbReference>
<dbReference type="PANTHER" id="PTHR30627">
    <property type="entry name" value="PEPTIDOGLYCAN D,D-TRANSPEPTIDASE"/>
    <property type="match status" value="1"/>
</dbReference>
<dbReference type="PANTHER" id="PTHR30627:SF1">
    <property type="entry name" value="PEPTIDOGLYCAN D,D-TRANSPEPTIDASE FTSI"/>
    <property type="match status" value="1"/>
</dbReference>
<dbReference type="RefSeq" id="WP_341424419.1">
    <property type="nucleotide sequence ID" value="NZ_JBBUTG010000002.1"/>
</dbReference>
<dbReference type="Gene3D" id="3.90.1310.10">
    <property type="entry name" value="Penicillin-binding protein 2a (Domain 2)"/>
    <property type="match status" value="1"/>
</dbReference>
<keyword evidence="10 16" id="KW-0573">Peptidoglycan synthesis</keyword>
<keyword evidence="4 16" id="KW-0132">Cell division</keyword>
<feature type="region of interest" description="Disordered" evidence="17">
    <location>
        <begin position="574"/>
        <end position="608"/>
    </location>
</feature>
<evidence type="ECO:0000256" key="15">
    <source>
        <dbReference type="ARBA" id="ARBA00023316"/>
    </source>
</evidence>
<evidence type="ECO:0000256" key="8">
    <source>
        <dbReference type="ARBA" id="ARBA00022801"/>
    </source>
</evidence>
<dbReference type="InterPro" id="IPR005311">
    <property type="entry name" value="PBP_dimer"/>
</dbReference>
<keyword evidence="6 16" id="KW-0645">Protease</keyword>
<feature type="active site" description="Acyl-ester intermediate" evidence="16">
    <location>
        <position position="312"/>
    </location>
</feature>
<evidence type="ECO:0000256" key="11">
    <source>
        <dbReference type="ARBA" id="ARBA00022989"/>
    </source>
</evidence>
<comment type="caution">
    <text evidence="20">The sequence shown here is derived from an EMBL/GenBank/DDBJ whole genome shotgun (WGS) entry which is preliminary data.</text>
</comment>
<keyword evidence="14 16" id="KW-0131">Cell cycle</keyword>